<feature type="region of interest" description="Disordered" evidence="2">
    <location>
        <begin position="138"/>
        <end position="176"/>
    </location>
</feature>
<evidence type="ECO:0000313" key="6">
    <source>
        <dbReference type="Proteomes" id="UP000436088"/>
    </source>
</evidence>
<dbReference type="InterPro" id="IPR001584">
    <property type="entry name" value="Integrase_cat-core"/>
</dbReference>
<dbReference type="InterPro" id="IPR043502">
    <property type="entry name" value="DNA/RNA_pol_sf"/>
</dbReference>
<sequence length="1805" mass="206828">MTTNGSKWTGMLWKNFHLALADEVLSSIEENKTTKEIWDHLTKLYEATSLHNKIFLKRKLYTLCMPESTLVTEHLNTLNTLFSQLTSLRCTIGEQERVELLLQSLSDSYDQLIINLTNNNVTSLVFNDVAVAALQEENRRKNKEDRQVNLQQAEASTTMRGRSTERNTTNTSDDGDALCCETSTTVEGRKRYVDIWLIDSGATYYMTSRREWFHHYEPVSGGSVYSSNDHALEIIGVGTIKLKMYDETIKGETLLEAEASVASCSSDFAMLWHQKLGHMSEQGMKVLVEQKLLPDLTKETRHQKIVHSSEYSSTKWSGRADKQNLLRKNKSNVEGWIPRKIILGRSSQCRLLFGESSSINCNRAKDTNGDVGMENQLIIQTSMYLEGYRLWDPTAIKVIISRDVIFVEDKLQIKDDDDIAEKSETTQIHVDKDFNKEILLKQNQYMMNKNQRVLKLQQLVNQIVEMVMIKWRGIVQDWWSKYAQKEGLGISKQDFRMQIHRDRSNRKIWLSQKNYLEKILSRFSMQHCKPISNPLPINFKLSSSMSPNSEEERMEMSRVSYTSTVGSLMFAMICTRPDIAQAVGVVSRYVDSDYTGDLDKRKSTTGYVFKIVGGAVSWVSKLQSVVATSTTEAEYVAATQANKEAIWLKMLLKELRHNQEYVSLFCDSQRALHLARNPTFYSRTKHIRVQYHFIREKVEEETAILRKDGCLAAISERSVDFTNDNKWIEMDGNAMENFHLALAMKYCQASRRIRQLRRYGIISPNLTEYLNTLNTLFSQLTSLRCTIGEQERVELLLQSLSDSYDQLIINLTNNNVTSLVFNDVAVAALQKENRHKNKEDRQVNLQQAEASTTMRGRSTEPSTTVEGRKRYVDIWLIDSGATYYMTSRREWFHHYEPVSGGSVYSSNDHALEIIGVGTIKLKKAEASVASCSSDFAMLWHQKLGHMSEQGMKVLVEQKLLPGLTKAEQNILSHLLMTTPGDVRKQGIKRQFTVANTPQQNGVVEKINRTFLERTRAMLRDGCLEKLFWVEAVNVACYLVNRAPSTAIELKTPMEMWNGKPTDYSNLRVFGSIVGYRLWDPTAIKVIISRDVIFVEDKLQRKDDDDSAEKSETTQIHVDKEFEQGDSSEAEPVHDEQEPESSEAPTTRQSDHDLVPLPQGMKPIGNKWVFKIKRNGDDKVERYRARLVVKGYAQKEGIDFNEIFSPVVEKSLYSLKQAPRCWYKRFNSFIMCLGYNRLNADPCAYFKRCGDNDFVILLLEFEMKDLGSANKILGMQIHRDRSNRKIWLSQKNYLEKILSRFSMQHCKPISNPLPSNFKLSSSMSPNSEEERMEMSRVPYTSTVGSLMFAMICTRPDIAQAVGVVSRYMVNLGKELWNTVKRILRYIKGTSNVALCYGGSNLLINRYVDSDYTGDLDKRKSTTGYVFKIVGGAVSWVSKLQSVVATSTTEAEYVAATQANKEAIWLKMLLKELRHNQEYVSLFCDSQRALHLARNPTFYSRTKHIRVQYHFIREKVEEETVDMHKIHTKDSIADFMTKAINVDKFTWCRSSCGMSETCGTNDLVVNYFTLPIRRKKYTVSGYQQFVLHNLKQLLQVESIMVAPAVPQKQPPLGRYAHLGAKITYIDIFTPLVDMIQGLGKHEFDEVSHGCCGSGFLEAGFLWMWLQRNKGIFDAEFVQVKSVIQSRRRHQLEALYAKQKVVDTTAPPMGWYKVVPWYKLNVDSARNPLNGLTVCGGAIWDENGQWIYGYAKMTRCCSIVDVELWGAYKGLGLVSSMNVQQFYVETDCKGVWNLLKQEAKMDCISPWY</sequence>
<dbReference type="GO" id="GO:0004190">
    <property type="term" value="F:aspartic-type endopeptidase activity"/>
    <property type="evidence" value="ECO:0007669"/>
    <property type="project" value="UniProtKB-KW"/>
</dbReference>
<dbReference type="InterPro" id="IPR013103">
    <property type="entry name" value="RVT_2"/>
</dbReference>
<accession>A0A6A3CTX3</accession>
<dbReference type="InterPro" id="IPR036397">
    <property type="entry name" value="RNaseH_sf"/>
</dbReference>
<dbReference type="InterPro" id="IPR044730">
    <property type="entry name" value="RNase_H-like_dom_plant"/>
</dbReference>
<dbReference type="CDD" id="cd06222">
    <property type="entry name" value="RNase_H_like"/>
    <property type="match status" value="1"/>
</dbReference>
<gene>
    <name evidence="5" type="ORF">F3Y22_tig00001799pilonHSYRG00066</name>
</gene>
<feature type="domain" description="Integrase catalytic" evidence="4">
    <location>
        <begin position="857"/>
        <end position="1060"/>
    </location>
</feature>
<evidence type="ECO:0000259" key="4">
    <source>
        <dbReference type="PROSITE" id="PS50994"/>
    </source>
</evidence>
<dbReference type="InterPro" id="IPR057670">
    <property type="entry name" value="SH3_retrovirus"/>
</dbReference>
<dbReference type="InterPro" id="IPR025724">
    <property type="entry name" value="GAG-pre-integrase_dom"/>
</dbReference>
<dbReference type="CDD" id="cd09272">
    <property type="entry name" value="RNase_HI_RT_Ty1"/>
    <property type="match status" value="2"/>
</dbReference>
<feature type="signal peptide" evidence="3">
    <location>
        <begin position="1"/>
        <end position="21"/>
    </location>
</feature>
<keyword evidence="1" id="KW-0645">Protease</keyword>
<evidence type="ECO:0000313" key="5">
    <source>
        <dbReference type="EMBL" id="KAE8732713.1"/>
    </source>
</evidence>
<dbReference type="SUPFAM" id="SSF56672">
    <property type="entry name" value="DNA/RNA polymerases"/>
    <property type="match status" value="2"/>
</dbReference>
<keyword evidence="6" id="KW-1185">Reference proteome</keyword>
<dbReference type="Pfam" id="PF13976">
    <property type="entry name" value="gag_pre-integrs"/>
    <property type="match status" value="1"/>
</dbReference>
<dbReference type="PROSITE" id="PS50994">
    <property type="entry name" value="INTEGRASE"/>
    <property type="match status" value="1"/>
</dbReference>
<feature type="compositionally biased region" description="Polar residues" evidence="2">
    <location>
        <begin position="843"/>
        <end position="864"/>
    </location>
</feature>
<dbReference type="GO" id="GO:0003676">
    <property type="term" value="F:nucleic acid binding"/>
    <property type="evidence" value="ECO:0007669"/>
    <property type="project" value="InterPro"/>
</dbReference>
<keyword evidence="3" id="KW-0732">Signal</keyword>
<dbReference type="Proteomes" id="UP000436088">
    <property type="component" value="Unassembled WGS sequence"/>
</dbReference>
<dbReference type="SUPFAM" id="SSF53098">
    <property type="entry name" value="Ribonuclease H-like"/>
    <property type="match status" value="1"/>
</dbReference>
<keyword evidence="1" id="KW-0378">Hydrolase</keyword>
<reference evidence="5" key="1">
    <citation type="submission" date="2019-09" db="EMBL/GenBank/DDBJ databases">
        <title>Draft genome information of white flower Hibiscus syriacus.</title>
        <authorList>
            <person name="Kim Y.-M."/>
        </authorList>
    </citation>
    <scope>NUCLEOTIDE SEQUENCE [LARGE SCALE GENOMIC DNA]</scope>
    <source>
        <strain evidence="5">YM2019G1</strain>
    </source>
</reference>
<keyword evidence="1" id="KW-0064">Aspartyl protease</keyword>
<name>A0A6A3CTX3_HIBSY</name>
<feature type="region of interest" description="Disordered" evidence="2">
    <location>
        <begin position="833"/>
        <end position="864"/>
    </location>
</feature>
<protein>
    <submittedName>
        <fullName evidence="5">Retrovirus-related Pol polyprotein from transposon TNT 1-94</fullName>
    </submittedName>
</protein>
<feature type="region of interest" description="Disordered" evidence="2">
    <location>
        <begin position="1102"/>
        <end position="1159"/>
    </location>
</feature>
<evidence type="ECO:0000256" key="1">
    <source>
        <dbReference type="ARBA" id="ARBA00022750"/>
    </source>
</evidence>
<dbReference type="Pfam" id="PF14223">
    <property type="entry name" value="Retrotran_gag_2"/>
    <property type="match status" value="1"/>
</dbReference>
<dbReference type="InterPro" id="IPR012337">
    <property type="entry name" value="RNaseH-like_sf"/>
</dbReference>
<proteinExistence type="predicted"/>
<dbReference type="EMBL" id="VEPZ02000139">
    <property type="protein sequence ID" value="KAE8732713.1"/>
    <property type="molecule type" value="Genomic_DNA"/>
</dbReference>
<evidence type="ECO:0000256" key="2">
    <source>
        <dbReference type="SAM" id="MobiDB-lite"/>
    </source>
</evidence>
<dbReference type="Pfam" id="PF25597">
    <property type="entry name" value="SH3_retrovirus"/>
    <property type="match status" value="2"/>
</dbReference>
<feature type="chain" id="PRO_5025368005" evidence="3">
    <location>
        <begin position="22"/>
        <end position="1805"/>
    </location>
</feature>
<dbReference type="GO" id="GO:0015074">
    <property type="term" value="P:DNA integration"/>
    <property type="evidence" value="ECO:0007669"/>
    <property type="project" value="InterPro"/>
</dbReference>
<feature type="compositionally biased region" description="Basic and acidic residues" evidence="2">
    <location>
        <begin position="138"/>
        <end position="147"/>
    </location>
</feature>
<dbReference type="PANTHER" id="PTHR11439">
    <property type="entry name" value="GAG-POL-RELATED RETROTRANSPOSON"/>
    <property type="match status" value="1"/>
</dbReference>
<organism evidence="5 6">
    <name type="scientific">Hibiscus syriacus</name>
    <name type="common">Rose of Sharon</name>
    <dbReference type="NCBI Taxonomy" id="106335"/>
    <lineage>
        <taxon>Eukaryota</taxon>
        <taxon>Viridiplantae</taxon>
        <taxon>Streptophyta</taxon>
        <taxon>Embryophyta</taxon>
        <taxon>Tracheophyta</taxon>
        <taxon>Spermatophyta</taxon>
        <taxon>Magnoliopsida</taxon>
        <taxon>eudicotyledons</taxon>
        <taxon>Gunneridae</taxon>
        <taxon>Pentapetalae</taxon>
        <taxon>rosids</taxon>
        <taxon>malvids</taxon>
        <taxon>Malvales</taxon>
        <taxon>Malvaceae</taxon>
        <taxon>Malvoideae</taxon>
        <taxon>Hibiscus</taxon>
    </lineage>
</organism>
<dbReference type="Pfam" id="PF07727">
    <property type="entry name" value="RVT_2"/>
    <property type="match status" value="1"/>
</dbReference>
<dbReference type="Pfam" id="PF13456">
    <property type="entry name" value="RVT_3"/>
    <property type="match status" value="1"/>
</dbReference>
<dbReference type="InterPro" id="IPR054722">
    <property type="entry name" value="PolX-like_BBD"/>
</dbReference>
<feature type="compositionally biased region" description="Basic and acidic residues" evidence="2">
    <location>
        <begin position="1102"/>
        <end position="1122"/>
    </location>
</feature>
<dbReference type="GO" id="GO:0004523">
    <property type="term" value="F:RNA-DNA hybrid ribonuclease activity"/>
    <property type="evidence" value="ECO:0007669"/>
    <property type="project" value="InterPro"/>
</dbReference>
<dbReference type="Pfam" id="PF22936">
    <property type="entry name" value="Pol_BBD"/>
    <property type="match status" value="2"/>
</dbReference>
<comment type="caution">
    <text evidence="5">The sequence shown here is derived from an EMBL/GenBank/DDBJ whole genome shotgun (WGS) entry which is preliminary data.</text>
</comment>
<evidence type="ECO:0000256" key="3">
    <source>
        <dbReference type="SAM" id="SignalP"/>
    </source>
</evidence>
<dbReference type="Gene3D" id="3.30.420.10">
    <property type="entry name" value="Ribonuclease H-like superfamily/Ribonuclease H"/>
    <property type="match status" value="1"/>
</dbReference>
<dbReference type="InterPro" id="IPR002156">
    <property type="entry name" value="RNaseH_domain"/>
</dbReference>
<feature type="compositionally biased region" description="Polar residues" evidence="2">
    <location>
        <begin position="148"/>
        <end position="172"/>
    </location>
</feature>
<dbReference type="PANTHER" id="PTHR11439:SF467">
    <property type="entry name" value="INTEGRASE CATALYTIC DOMAIN-CONTAINING PROTEIN"/>
    <property type="match status" value="1"/>
</dbReference>